<dbReference type="RefSeq" id="WP_008911132.1">
    <property type="nucleotide sequence ID" value="NZ_KB233222.1"/>
</dbReference>
<dbReference type="InterPro" id="IPR005804">
    <property type="entry name" value="FA_desaturase_dom"/>
</dbReference>
<dbReference type="eggNOG" id="COG3239">
    <property type="taxonomic scope" value="Bacteria"/>
</dbReference>
<name>K8WSJ9_9GAMM</name>
<proteinExistence type="predicted"/>
<feature type="transmembrane region" description="Helical" evidence="1">
    <location>
        <begin position="185"/>
        <end position="204"/>
    </location>
</feature>
<dbReference type="HOGENOM" id="CLU_823536_0_0_6"/>
<comment type="caution">
    <text evidence="3">The sequence shown here is derived from an EMBL/GenBank/DDBJ whole genome shotgun (WGS) entry which is preliminary data.</text>
</comment>
<reference evidence="3 4" key="1">
    <citation type="journal article" date="2012" name="BMC Genomics">
        <title>Comparative genomics of bacteria in the genus Providencia isolated from wild Drosophila melanogaster.</title>
        <authorList>
            <person name="Galac M.R."/>
            <person name="Lazzaro B.P."/>
        </authorList>
    </citation>
    <scope>NUCLEOTIDE SEQUENCE [LARGE SCALE GENOMIC DNA]</scope>
    <source>
        <strain evidence="3 4">DSM 19968</strain>
    </source>
</reference>
<accession>K8WSJ9</accession>
<feature type="transmembrane region" description="Helical" evidence="1">
    <location>
        <begin position="224"/>
        <end position="249"/>
    </location>
</feature>
<evidence type="ECO:0000259" key="2">
    <source>
        <dbReference type="Pfam" id="PF00487"/>
    </source>
</evidence>
<dbReference type="EMBL" id="AKKL01000016">
    <property type="protein sequence ID" value="EKT62906.1"/>
    <property type="molecule type" value="Genomic_DNA"/>
</dbReference>
<organism evidence="3 4">
    <name type="scientific">Providencia burhodogranariea DSM 19968</name>
    <dbReference type="NCBI Taxonomy" id="1141662"/>
    <lineage>
        <taxon>Bacteria</taxon>
        <taxon>Pseudomonadati</taxon>
        <taxon>Pseudomonadota</taxon>
        <taxon>Gammaproteobacteria</taxon>
        <taxon>Enterobacterales</taxon>
        <taxon>Morganellaceae</taxon>
        <taxon>Providencia</taxon>
    </lineage>
</organism>
<gene>
    <name evidence="3" type="ORF">OOA_05501</name>
</gene>
<protein>
    <recommendedName>
        <fullName evidence="2">Fatty acid desaturase domain-containing protein</fullName>
    </recommendedName>
</protein>
<evidence type="ECO:0000313" key="4">
    <source>
        <dbReference type="Proteomes" id="UP000009336"/>
    </source>
</evidence>
<dbReference type="GO" id="GO:0006629">
    <property type="term" value="P:lipid metabolic process"/>
    <property type="evidence" value="ECO:0007669"/>
    <property type="project" value="InterPro"/>
</dbReference>
<dbReference type="Proteomes" id="UP000009336">
    <property type="component" value="Unassembled WGS sequence"/>
</dbReference>
<keyword evidence="1" id="KW-0472">Membrane</keyword>
<sequence>MTHNYEVVKTSYIRKEIMDYNKNLRNKHKWLKYQNTIGLGVLLLFIAFFITSSTLFVYGYLSWWACLLLNTFFISIVHEIEHDLIHNLYFRNNKTIHNLMMLTVWLVRPSSANPWMRRKLHLDHHKTSGTPEDMEERIVANGTQWGLLRFFLSIDLTLSLIKLAFELRSSTNKGQLIKLGLKSFLPVTLLTWMLWYCFLIFNAIDLFFNLSGSPILWSEAQLAFIHYLNMATVILIGPNILWSFCLHFITSNIHYYGDIDGKNMIQQTQVFNSIWFLPLNLFSANFGSTHSIHHFVVNEPFYIRQMSARVAHNVMKENGVRFNDFGTFRRSNRWSKK</sequence>
<dbReference type="STRING" id="1141662.OOA_05501"/>
<evidence type="ECO:0000313" key="3">
    <source>
        <dbReference type="EMBL" id="EKT62906.1"/>
    </source>
</evidence>
<dbReference type="OrthoDB" id="696651at2"/>
<keyword evidence="1" id="KW-1133">Transmembrane helix</keyword>
<dbReference type="PATRIC" id="fig|1141662.3.peg.1117"/>
<dbReference type="Pfam" id="PF00487">
    <property type="entry name" value="FA_desaturase"/>
    <property type="match status" value="1"/>
</dbReference>
<feature type="transmembrane region" description="Helical" evidence="1">
    <location>
        <begin position="56"/>
        <end position="77"/>
    </location>
</feature>
<keyword evidence="1" id="KW-0812">Transmembrane</keyword>
<dbReference type="CDD" id="cd01060">
    <property type="entry name" value="Membrane-FADS-like"/>
    <property type="match status" value="1"/>
</dbReference>
<feature type="transmembrane region" description="Helical" evidence="1">
    <location>
        <begin position="30"/>
        <end position="50"/>
    </location>
</feature>
<dbReference type="AlphaFoldDB" id="K8WSJ9"/>
<feature type="domain" description="Fatty acid desaturase" evidence="2">
    <location>
        <begin position="61"/>
        <end position="324"/>
    </location>
</feature>
<keyword evidence="4" id="KW-1185">Reference proteome</keyword>
<evidence type="ECO:0000256" key="1">
    <source>
        <dbReference type="SAM" id="Phobius"/>
    </source>
</evidence>